<proteinExistence type="predicted"/>
<keyword evidence="3" id="KW-1185">Reference proteome</keyword>
<dbReference type="Gene3D" id="3.40.30.10">
    <property type="entry name" value="Glutaredoxin"/>
    <property type="match status" value="1"/>
</dbReference>
<dbReference type="AlphaFoldDB" id="A0A7X6MB38"/>
<name>A0A7X6MB38_9ACTN</name>
<sequence>MQVEVWSDIVCPWCYIGKRRLERALELFEHSDQVRVRWRSFQLDPSFPTGASEPVYDSLSRKMGAPREQVRSMTAQVTQVAAQEGLDYDFAGGVMVNTFDVHRLIHLARIRGLEARAQERFMRAQLVEARDLSDTAVLVEVAAEVGLESQEVRRVLEGGEYAEDVREDIALARRLGATGVPFFVMDRAVGISGAQSVEVVVSALDKAYQAGRG</sequence>
<dbReference type="GO" id="GO:0016491">
    <property type="term" value="F:oxidoreductase activity"/>
    <property type="evidence" value="ECO:0007669"/>
    <property type="project" value="InterPro"/>
</dbReference>
<dbReference type="SUPFAM" id="SSF52833">
    <property type="entry name" value="Thioredoxin-like"/>
    <property type="match status" value="1"/>
</dbReference>
<dbReference type="RefSeq" id="WP_061080453.1">
    <property type="nucleotide sequence ID" value="NZ_JAAXPG010000007.1"/>
</dbReference>
<dbReference type="CDD" id="cd03024">
    <property type="entry name" value="DsbA_FrnE"/>
    <property type="match status" value="1"/>
</dbReference>
<feature type="domain" description="DSBA-like thioredoxin" evidence="1">
    <location>
        <begin position="2"/>
        <end position="204"/>
    </location>
</feature>
<accession>A0A7X6MB38</accession>
<evidence type="ECO:0000259" key="1">
    <source>
        <dbReference type="Pfam" id="PF01323"/>
    </source>
</evidence>
<dbReference type="InterPro" id="IPR036249">
    <property type="entry name" value="Thioredoxin-like_sf"/>
</dbReference>
<organism evidence="2 3">
    <name type="scientific">Nocardiopsis alborubida</name>
    <dbReference type="NCBI Taxonomy" id="146802"/>
    <lineage>
        <taxon>Bacteria</taxon>
        <taxon>Bacillati</taxon>
        <taxon>Actinomycetota</taxon>
        <taxon>Actinomycetes</taxon>
        <taxon>Streptosporangiales</taxon>
        <taxon>Nocardiopsidaceae</taxon>
        <taxon>Nocardiopsis</taxon>
    </lineage>
</organism>
<dbReference type="InterPro" id="IPR001853">
    <property type="entry name" value="DSBA-like_thioredoxin_dom"/>
</dbReference>
<dbReference type="Proteomes" id="UP000553209">
    <property type="component" value="Unassembled WGS sequence"/>
</dbReference>
<dbReference type="PANTHER" id="PTHR13887:SF41">
    <property type="entry name" value="THIOREDOXIN SUPERFAMILY PROTEIN"/>
    <property type="match status" value="1"/>
</dbReference>
<dbReference type="PANTHER" id="PTHR13887">
    <property type="entry name" value="GLUTATHIONE S-TRANSFERASE KAPPA"/>
    <property type="match status" value="1"/>
</dbReference>
<dbReference type="EMBL" id="JAAXPG010000007">
    <property type="protein sequence ID" value="NKY97992.1"/>
    <property type="molecule type" value="Genomic_DNA"/>
</dbReference>
<evidence type="ECO:0000313" key="2">
    <source>
        <dbReference type="EMBL" id="NKY97992.1"/>
    </source>
</evidence>
<gene>
    <name evidence="2" type="ORF">HGB44_10035</name>
</gene>
<comment type="caution">
    <text evidence="2">The sequence shown here is derived from an EMBL/GenBank/DDBJ whole genome shotgun (WGS) entry which is preliminary data.</text>
</comment>
<dbReference type="Pfam" id="PF01323">
    <property type="entry name" value="DSBA"/>
    <property type="match status" value="1"/>
</dbReference>
<protein>
    <submittedName>
        <fullName evidence="2">DsbA family oxidoreductase</fullName>
    </submittedName>
</protein>
<reference evidence="2 3" key="1">
    <citation type="submission" date="2020-04" db="EMBL/GenBank/DDBJ databases">
        <title>MicrobeNet Type strains.</title>
        <authorList>
            <person name="Nicholson A.C."/>
        </authorList>
    </citation>
    <scope>NUCLEOTIDE SEQUENCE [LARGE SCALE GENOMIC DNA]</scope>
    <source>
        <strain evidence="2 3">ATCC 23612</strain>
    </source>
</reference>
<evidence type="ECO:0000313" key="3">
    <source>
        <dbReference type="Proteomes" id="UP000553209"/>
    </source>
</evidence>